<dbReference type="Pfam" id="PF02617">
    <property type="entry name" value="ClpS"/>
    <property type="match status" value="1"/>
</dbReference>
<dbReference type="Proteomes" id="UP000016960">
    <property type="component" value="Unassembled WGS sequence"/>
</dbReference>
<protein>
    <recommendedName>
        <fullName evidence="1">Adaptor protein ClpS core domain-containing protein</fullName>
    </recommendedName>
</protein>
<evidence type="ECO:0000313" key="2">
    <source>
        <dbReference type="EMBL" id="ERN41786.1"/>
    </source>
</evidence>
<evidence type="ECO:0000313" key="3">
    <source>
        <dbReference type="Proteomes" id="UP000016960"/>
    </source>
</evidence>
<dbReference type="GO" id="GO:0030163">
    <property type="term" value="P:protein catabolic process"/>
    <property type="evidence" value="ECO:0007669"/>
    <property type="project" value="InterPro"/>
</dbReference>
<dbReference type="InterPro" id="IPR014719">
    <property type="entry name" value="Ribosomal_bL12_C/ClpS-like"/>
</dbReference>
<feature type="domain" description="Adaptor protein ClpS core" evidence="1">
    <location>
        <begin position="4"/>
        <end position="69"/>
    </location>
</feature>
<dbReference type="STRING" id="582515.KR51_00016380"/>
<evidence type="ECO:0000259" key="1">
    <source>
        <dbReference type="Pfam" id="PF02617"/>
    </source>
</evidence>
<dbReference type="SUPFAM" id="SSF54736">
    <property type="entry name" value="ClpS-like"/>
    <property type="match status" value="1"/>
</dbReference>
<organism evidence="2 3">
    <name type="scientific">Rubidibacter lacunae KORDI 51-2</name>
    <dbReference type="NCBI Taxonomy" id="582515"/>
    <lineage>
        <taxon>Bacteria</taxon>
        <taxon>Bacillati</taxon>
        <taxon>Cyanobacteriota</taxon>
        <taxon>Cyanophyceae</taxon>
        <taxon>Oscillatoriophycideae</taxon>
        <taxon>Chroococcales</taxon>
        <taxon>Aphanothecaceae</taxon>
        <taxon>Rubidibacter</taxon>
    </lineage>
</organism>
<dbReference type="InParanoid" id="U5DJB5"/>
<gene>
    <name evidence="2" type="ORF">KR51_00016380</name>
</gene>
<name>U5DJB5_9CHRO</name>
<dbReference type="EMBL" id="ASSJ01000041">
    <property type="protein sequence ID" value="ERN41786.1"/>
    <property type="molecule type" value="Genomic_DNA"/>
</dbReference>
<proteinExistence type="predicted"/>
<keyword evidence="3" id="KW-1185">Reference proteome</keyword>
<comment type="caution">
    <text evidence="2">The sequence shown here is derived from an EMBL/GenBank/DDBJ whole genome shotgun (WGS) entry which is preliminary data.</text>
</comment>
<dbReference type="RefSeq" id="WP_022606373.1">
    <property type="nucleotide sequence ID" value="NZ_ASSJ01000041.1"/>
</dbReference>
<dbReference type="AlphaFoldDB" id="U5DJB5"/>
<reference evidence="2 3" key="1">
    <citation type="submission" date="2013-05" db="EMBL/GenBank/DDBJ databases">
        <title>Draft genome sequence of Rubidibacter lacunae KORDI 51-2.</title>
        <authorList>
            <person name="Choi D.H."/>
            <person name="Noh J.H."/>
            <person name="Kwon K.-K."/>
            <person name="Lee J.-H."/>
            <person name="Ryu J.-Y."/>
        </authorList>
    </citation>
    <scope>NUCLEOTIDE SEQUENCE [LARGE SCALE GENOMIC DNA]</scope>
    <source>
        <strain evidence="2 3">KORDI 51-2</strain>
    </source>
</reference>
<dbReference type="Gene3D" id="3.30.1390.10">
    <property type="match status" value="1"/>
</dbReference>
<sequence>MRADDTHVLLVFDDNVNTMDRLVDCLASLPRITEGRAIELTMRVHNEGAAIVWAGSKTDAVTCTAVIADNGLSVRMTSIAPADTTN</sequence>
<dbReference type="InterPro" id="IPR003769">
    <property type="entry name" value="ClpS_core"/>
</dbReference>
<accession>U5DJB5</accession>